<evidence type="ECO:0000313" key="1">
    <source>
        <dbReference type="EMBL" id="PQV62775.1"/>
    </source>
</evidence>
<dbReference type="InParanoid" id="A0A2S8SPQ1"/>
<sequence length="84" mass="9109">MGARWRENLVSGARSLINSLLISMPLIDPQLKAILVCPTCHSDLEEDELKGVLRCTQDGTEFPVRDGIPIMLVDAPASDSSSTN</sequence>
<dbReference type="Gene3D" id="2.20.25.10">
    <property type="match status" value="1"/>
</dbReference>
<keyword evidence="2" id="KW-1185">Reference proteome</keyword>
<dbReference type="InterPro" id="IPR005651">
    <property type="entry name" value="Trm112-like"/>
</dbReference>
<dbReference type="SUPFAM" id="SSF158997">
    <property type="entry name" value="Trm112p-like"/>
    <property type="match status" value="1"/>
</dbReference>
<name>A0A2S8SPQ1_9BACT</name>
<gene>
    <name evidence="1" type="ORF">B1R32_12222</name>
</gene>
<dbReference type="Proteomes" id="UP000237684">
    <property type="component" value="Unassembled WGS sequence"/>
</dbReference>
<evidence type="ECO:0000313" key="2">
    <source>
        <dbReference type="Proteomes" id="UP000237684"/>
    </source>
</evidence>
<reference evidence="1 2" key="1">
    <citation type="journal article" date="2018" name="Syst. Appl. Microbiol.">
        <title>Abditibacterium utsteinense sp. nov., the first cultivated member of candidate phylum FBP, isolated from ice-free Antarctic soil samples.</title>
        <authorList>
            <person name="Tahon G."/>
            <person name="Tytgat B."/>
            <person name="Lebbe L."/>
            <person name="Carlier A."/>
            <person name="Willems A."/>
        </authorList>
    </citation>
    <scope>NUCLEOTIDE SEQUENCE [LARGE SCALE GENOMIC DNA]</scope>
    <source>
        <strain evidence="1 2">LMG 29911</strain>
    </source>
</reference>
<comment type="caution">
    <text evidence="1">The sequence shown here is derived from an EMBL/GenBank/DDBJ whole genome shotgun (WGS) entry which is preliminary data.</text>
</comment>
<dbReference type="AlphaFoldDB" id="A0A2S8SPQ1"/>
<dbReference type="Pfam" id="PF03966">
    <property type="entry name" value="Trm112p"/>
    <property type="match status" value="1"/>
</dbReference>
<organism evidence="1 2">
    <name type="scientific">Abditibacterium utsteinense</name>
    <dbReference type="NCBI Taxonomy" id="1960156"/>
    <lineage>
        <taxon>Bacteria</taxon>
        <taxon>Pseudomonadati</taxon>
        <taxon>Abditibacteriota</taxon>
        <taxon>Abditibacteriia</taxon>
        <taxon>Abditibacteriales</taxon>
        <taxon>Abditibacteriaceae</taxon>
        <taxon>Abditibacterium</taxon>
    </lineage>
</organism>
<protein>
    <submittedName>
        <fullName evidence="1">Putative conserved protein YbaR, Trm112 family</fullName>
    </submittedName>
</protein>
<accession>A0A2S8SPQ1</accession>
<dbReference type="EMBL" id="NIGF01000022">
    <property type="protein sequence ID" value="PQV62775.1"/>
    <property type="molecule type" value="Genomic_DNA"/>
</dbReference>
<proteinExistence type="predicted"/>